<dbReference type="Proteomes" id="UP001054892">
    <property type="component" value="Unassembled WGS sequence"/>
</dbReference>
<dbReference type="Gene3D" id="2.60.40.1610">
    <property type="entry name" value="Domain of unknown function DUF1254"/>
    <property type="match status" value="1"/>
</dbReference>
<keyword evidence="6" id="KW-1185">Reference proteome</keyword>
<dbReference type="PANTHER" id="PTHR36509:SF2">
    <property type="entry name" value="BLL3101 PROTEIN"/>
    <property type="match status" value="1"/>
</dbReference>
<evidence type="ECO:0008006" key="7">
    <source>
        <dbReference type="Google" id="ProtNLM"/>
    </source>
</evidence>
<accession>A0A6J4E904</accession>
<protein>
    <recommendedName>
        <fullName evidence="7">DUF1254 domain-containing protein</fullName>
    </recommendedName>
</protein>
<dbReference type="KEGG" id="ptw:TUM18999_36350"/>
<dbReference type="Proteomes" id="UP000509383">
    <property type="component" value="Chromosome"/>
</dbReference>
<organism evidence="3 5">
    <name type="scientific">Pseudomonas tohonis</name>
    <dbReference type="NCBI Taxonomy" id="2725477"/>
    <lineage>
        <taxon>Bacteria</taxon>
        <taxon>Pseudomonadati</taxon>
        <taxon>Pseudomonadota</taxon>
        <taxon>Gammaproteobacteria</taxon>
        <taxon>Pseudomonadales</taxon>
        <taxon>Pseudomonadaceae</taxon>
        <taxon>Pseudomonas</taxon>
    </lineage>
</organism>
<dbReference type="InterPro" id="IPR037049">
    <property type="entry name" value="DUF1214_C_sf"/>
</dbReference>
<evidence type="ECO:0000259" key="1">
    <source>
        <dbReference type="Pfam" id="PF06742"/>
    </source>
</evidence>
<sequence>MKTSPLLRRALLALTLLIGLPALLLFSQRELIRNAAQGYLYGYPLVLTEITRDNFTADMAPINRLMHVPRFPDAGFREIVRPNVDTLYSVAWLDLDQGPLVFELPATGRYNVMQFLDAWTNVFASLGPRTTGNAAGRYLLVGPRWQGQVPEGFSLLRAPTRMAWLLGRVQTNGAADYPAVHAIQAGISLTPLAQWRPGQVQASLAPTAGGRKSTPPLFQMRALDGRAFFQRLAALMADNPPAAADAPMLRQLQALGVEPGKPVAEWPWWRRQAVNLGIWLAERRVRDALANPTRLQDGWRVPPMQVGRYGEDHGLRAAVAMGGFGANLAEDAIYPNAVKDGRGDALQGGKRYRLHFAADALPPVRAFWSLTVYDADGFLVANPLNRFALGDRDALAFNPDGSLDILLQSDAPDGALQGNWLPIPKQGAFSVTGRLYWPKADILEGRWHMPPIQAQGG</sequence>
<dbReference type="SUPFAM" id="SSF160935">
    <property type="entry name" value="VPA0735-like"/>
    <property type="match status" value="1"/>
</dbReference>
<dbReference type="Pfam" id="PF06863">
    <property type="entry name" value="DUF1254"/>
    <property type="match status" value="1"/>
</dbReference>
<feature type="domain" description="DUF1214" evidence="1">
    <location>
        <begin position="332"/>
        <end position="439"/>
    </location>
</feature>
<dbReference type="RefSeq" id="WP_173179079.1">
    <property type="nucleotide sequence ID" value="NZ_AP023189.1"/>
</dbReference>
<evidence type="ECO:0000313" key="6">
    <source>
        <dbReference type="Proteomes" id="UP001054892"/>
    </source>
</evidence>
<name>A0A6J4E904_9PSED</name>
<dbReference type="EMBL" id="AP023189">
    <property type="protein sequence ID" value="BCG25444.1"/>
    <property type="molecule type" value="Genomic_DNA"/>
</dbReference>
<dbReference type="InterPro" id="IPR010621">
    <property type="entry name" value="DUF1214"/>
</dbReference>
<dbReference type="PANTHER" id="PTHR36509">
    <property type="entry name" value="BLL3101 PROTEIN"/>
    <property type="match status" value="1"/>
</dbReference>
<dbReference type="Gene3D" id="2.60.120.600">
    <property type="entry name" value="Domain of unknown function DUF1214, C-terminal domain"/>
    <property type="match status" value="1"/>
</dbReference>
<proteinExistence type="predicted"/>
<dbReference type="InterPro" id="IPR010679">
    <property type="entry name" value="DUF1254"/>
</dbReference>
<dbReference type="EMBL" id="BQKM01000011">
    <property type="protein sequence ID" value="GJN54548.1"/>
    <property type="molecule type" value="Genomic_DNA"/>
</dbReference>
<dbReference type="AlphaFoldDB" id="A0A6J4E904"/>
<evidence type="ECO:0000259" key="2">
    <source>
        <dbReference type="Pfam" id="PF06863"/>
    </source>
</evidence>
<dbReference type="InterPro" id="IPR037050">
    <property type="entry name" value="DUF1254_sf"/>
</dbReference>
<evidence type="ECO:0000313" key="5">
    <source>
        <dbReference type="Proteomes" id="UP000509383"/>
    </source>
</evidence>
<feature type="domain" description="DUF1254" evidence="2">
    <location>
        <begin position="62"/>
        <end position="191"/>
    </location>
</feature>
<evidence type="ECO:0000313" key="4">
    <source>
        <dbReference type="EMBL" id="GJN54548.1"/>
    </source>
</evidence>
<dbReference type="Pfam" id="PF06742">
    <property type="entry name" value="DUF1214"/>
    <property type="match status" value="1"/>
</dbReference>
<reference evidence="3 5" key="1">
    <citation type="submission" date="2020-05" db="EMBL/GenBank/DDBJ databases">
        <title>Characterization of novel class B3 metallo-beta-lactamase from novel Pseudomonas species.</title>
        <authorList>
            <person name="Yamada K."/>
            <person name="Aoki K."/>
            <person name="Ishii Y."/>
        </authorList>
    </citation>
    <scope>NUCLEOTIDE SEQUENCE [LARGE SCALE GENOMIC DNA]</scope>
    <source>
        <strain evidence="3 5">TUM18999</strain>
        <strain evidence="4 6">TUM20286</strain>
    </source>
</reference>
<evidence type="ECO:0000313" key="3">
    <source>
        <dbReference type="EMBL" id="BCG25444.1"/>
    </source>
</evidence>
<gene>
    <name evidence="3" type="ORF">TUM18999_36350</name>
    <name evidence="4" type="ORF">TUM20286_43000</name>
</gene>